<evidence type="ECO:0000256" key="3">
    <source>
        <dbReference type="PROSITE-ProRule" id="PRU00023"/>
    </source>
</evidence>
<evidence type="ECO:0000313" key="4">
    <source>
        <dbReference type="EMBL" id="ODH13078.1"/>
    </source>
</evidence>
<feature type="repeat" description="ANK" evidence="3">
    <location>
        <begin position="286"/>
        <end position="318"/>
    </location>
</feature>
<dbReference type="PANTHER" id="PTHR24171">
    <property type="entry name" value="ANKYRIN REPEAT DOMAIN-CONTAINING PROTEIN 39-RELATED"/>
    <property type="match status" value="1"/>
</dbReference>
<dbReference type="Pfam" id="PF12796">
    <property type="entry name" value="Ank_2"/>
    <property type="match status" value="1"/>
</dbReference>
<dbReference type="Pfam" id="PF00023">
    <property type="entry name" value="Ank"/>
    <property type="match status" value="1"/>
</dbReference>
<comment type="caution">
    <text evidence="4">The sequence shown here is derived from an EMBL/GenBank/DDBJ whole genome shotgun (WGS) entry which is preliminary data.</text>
</comment>
<proteinExistence type="predicted"/>
<reference evidence="4 5" key="1">
    <citation type="submission" date="2016-06" db="EMBL/GenBank/DDBJ databases">
        <authorList>
            <person name="Kjaerup R.B."/>
            <person name="Dalgaard T.S."/>
            <person name="Juul-Madsen H.R."/>
        </authorList>
    </citation>
    <scope>NUCLEOTIDE SEQUENCE [LARGE SCALE GENOMIC DNA]</scope>
    <source>
        <strain evidence="4 5">Pb300</strain>
    </source>
</reference>
<dbReference type="SMART" id="SM00248">
    <property type="entry name" value="ANK"/>
    <property type="match status" value="5"/>
</dbReference>
<dbReference type="SUPFAM" id="SSF48403">
    <property type="entry name" value="Ankyrin repeat"/>
    <property type="match status" value="1"/>
</dbReference>
<dbReference type="Gene3D" id="1.25.40.20">
    <property type="entry name" value="Ankyrin repeat-containing domain"/>
    <property type="match status" value="2"/>
</dbReference>
<sequence>MTWRPRRIGRMCHRRAFLVCKDWNWSIKRQLLLTNTPADKILKFGSEGICLDKLRATLPLVMGYELNSKHDYDLDADMDDYPELVEAKKRIITVGHSVFRYKIRRQRRPVTSGTPEAWMQEGHFYPWVYHLHASAPGSGYKRYPCRWTIQSGELVHEAWPAGFSKLSSPLWRPPGRILRKGRASGSFRHPQAKLGIRRRSAQSWVQIGRFGASPRVFRRMVNANHPCRPIWGPQIGPPFCFATSAPNEEEGVIGLTPLVRSILKNDVPMMKRLLDHAAHVNPVHNKTILPLGVAVANNNVEAVELLLDLGADIDDTDAYFYNALDFAIHNNLESMAVLLLNRGIRVTTYNVKLAARFSTLDALVKLIERPGVAPHFEKSNGLITRVPDRNGRLQVLMRDNPRVLAYISTTSDNVAKYVTLVKGIFAKYQRDIAKSRQNLIVRTKNPMLLHLAVKAGLTRVVEDMLQAGADPNALAAMNPKRSTLQTVIRKQNLPIIRLLLKKGADVNSEGGRHGSPLNAVKHVRNKAILRMLIGYGVIYDSSIVNEYASWPELETNVVKTNNKEPKFSSLKAKLPSLRNIFARTIQCLHRK</sequence>
<dbReference type="PROSITE" id="PS50297">
    <property type="entry name" value="ANK_REP_REGION"/>
    <property type="match status" value="2"/>
</dbReference>
<dbReference type="AlphaFoldDB" id="A0A1D2J442"/>
<name>A0A1D2J442_PARBR</name>
<feature type="repeat" description="ANK" evidence="3">
    <location>
        <begin position="444"/>
        <end position="476"/>
    </location>
</feature>
<feature type="repeat" description="ANK" evidence="3">
    <location>
        <begin position="479"/>
        <end position="511"/>
    </location>
</feature>
<accession>A0A1D2J442</accession>
<dbReference type="PANTHER" id="PTHR24171:SF9">
    <property type="entry name" value="ANKYRIN REPEAT DOMAIN-CONTAINING PROTEIN 39"/>
    <property type="match status" value="1"/>
</dbReference>
<evidence type="ECO:0000256" key="2">
    <source>
        <dbReference type="ARBA" id="ARBA00023043"/>
    </source>
</evidence>
<dbReference type="VEuPathDB" id="FungiDB:PADG_08462"/>
<organism evidence="4 5">
    <name type="scientific">Paracoccidioides brasiliensis</name>
    <dbReference type="NCBI Taxonomy" id="121759"/>
    <lineage>
        <taxon>Eukaryota</taxon>
        <taxon>Fungi</taxon>
        <taxon>Dikarya</taxon>
        <taxon>Ascomycota</taxon>
        <taxon>Pezizomycotina</taxon>
        <taxon>Eurotiomycetes</taxon>
        <taxon>Eurotiomycetidae</taxon>
        <taxon>Onygenales</taxon>
        <taxon>Ajellomycetaceae</taxon>
        <taxon>Paracoccidioides</taxon>
    </lineage>
</organism>
<dbReference type="VEuPathDB" id="FungiDB:PABG_07389"/>
<keyword evidence="1" id="KW-0677">Repeat</keyword>
<evidence type="ECO:0000256" key="1">
    <source>
        <dbReference type="ARBA" id="ARBA00022737"/>
    </source>
</evidence>
<dbReference type="PROSITE" id="PS50088">
    <property type="entry name" value="ANK_REPEAT"/>
    <property type="match status" value="3"/>
</dbReference>
<evidence type="ECO:0000313" key="5">
    <source>
        <dbReference type="Proteomes" id="UP000242814"/>
    </source>
</evidence>
<dbReference type="Proteomes" id="UP000242814">
    <property type="component" value="Unassembled WGS sequence"/>
</dbReference>
<protein>
    <submittedName>
        <fullName evidence="4">Uncharacterized protein</fullName>
    </submittedName>
</protein>
<dbReference type="InterPro" id="IPR002110">
    <property type="entry name" value="Ankyrin_rpt"/>
</dbReference>
<dbReference type="InterPro" id="IPR036770">
    <property type="entry name" value="Ankyrin_rpt-contain_sf"/>
</dbReference>
<dbReference type="EMBL" id="LZYO01000591">
    <property type="protein sequence ID" value="ODH13078.1"/>
    <property type="molecule type" value="Genomic_DNA"/>
</dbReference>
<gene>
    <name evidence="4" type="ORF">ACO22_07623</name>
</gene>
<keyword evidence="2 3" id="KW-0040">ANK repeat</keyword>